<dbReference type="EMBL" id="AMPZ03000002">
    <property type="protein sequence ID" value="KAH9592050.1"/>
    <property type="molecule type" value="Genomic_DNA"/>
</dbReference>
<dbReference type="RefSeq" id="XP_051072130.1">
    <property type="nucleotide sequence ID" value="XM_051211994.1"/>
</dbReference>
<gene>
    <name evidence="1" type="primary">RAE1_1</name>
    <name evidence="1" type="ORF">MS3_00004110</name>
</gene>
<name>A0A922LRR2_SCHHA</name>
<dbReference type="Proteomes" id="UP000471633">
    <property type="component" value="Unassembled WGS sequence"/>
</dbReference>
<reference evidence="1" key="1">
    <citation type="journal article" date="2012" name="Nat. Genet.">
        <title>Whole-genome sequence of Schistosoma haematobium.</title>
        <authorList>
            <person name="Young N.D."/>
            <person name="Jex A.R."/>
            <person name="Li B."/>
            <person name="Liu S."/>
            <person name="Yang L."/>
            <person name="Xiong Z."/>
            <person name="Li Y."/>
            <person name="Cantacessi C."/>
            <person name="Hall R.S."/>
            <person name="Xu X."/>
            <person name="Chen F."/>
            <person name="Wu X."/>
            <person name="Zerlotini A."/>
            <person name="Oliveira G."/>
            <person name="Hofmann A."/>
            <person name="Zhang G."/>
            <person name="Fang X."/>
            <person name="Kang Y."/>
            <person name="Campbell B.E."/>
            <person name="Loukas A."/>
            <person name="Ranganathan S."/>
            <person name="Rollinson D."/>
            <person name="Rinaldi G."/>
            <person name="Brindley P.J."/>
            <person name="Yang H."/>
            <person name="Wang J."/>
            <person name="Wang J."/>
            <person name="Gasser R.B."/>
        </authorList>
    </citation>
    <scope>NUCLEOTIDE SEQUENCE</scope>
</reference>
<comment type="caution">
    <text evidence="1">The sequence shown here is derived from an EMBL/GenBank/DDBJ whole genome shotgun (WGS) entry which is preliminary data.</text>
</comment>
<dbReference type="GeneID" id="24592764"/>
<reference evidence="1" key="4">
    <citation type="journal article" date="2022" name="PLoS Pathog.">
        <title>Chromosome-level genome of Schistosoma haematobium underpins genome-wide explorations of molecular variation.</title>
        <authorList>
            <person name="Stroehlein A.J."/>
            <person name="Korhonen P.K."/>
            <person name="Lee V.V."/>
            <person name="Ralph S.A."/>
            <person name="Mentink-Kane M."/>
            <person name="You H."/>
            <person name="McManus D.P."/>
            <person name="Tchuente L.T."/>
            <person name="Stothard J.R."/>
            <person name="Kaur P."/>
            <person name="Dudchenko O."/>
            <person name="Aiden E.L."/>
            <person name="Yang B."/>
            <person name="Yang H."/>
            <person name="Emery A.M."/>
            <person name="Webster B.L."/>
            <person name="Brindley P.J."/>
            <person name="Rollinson D."/>
            <person name="Chang B.C.H."/>
            <person name="Gasser R.B."/>
            <person name="Young N.D."/>
        </authorList>
    </citation>
    <scope>NUCLEOTIDE SEQUENCE</scope>
</reference>
<reference evidence="1" key="2">
    <citation type="journal article" date="2019" name="Gigascience">
        <title>High-quality Schistosoma haematobium genome achieved by single-molecule and long-range sequencing.</title>
        <authorList>
            <person name="Stroehlein A.J."/>
            <person name="Korhonen P.K."/>
            <person name="Chong T.M."/>
            <person name="Lim Y.L."/>
            <person name="Chan K.G."/>
            <person name="Webster B."/>
            <person name="Rollinson D."/>
            <person name="Brindley P.J."/>
            <person name="Gasser R.B."/>
            <person name="Young N.D."/>
        </authorList>
    </citation>
    <scope>NUCLEOTIDE SEQUENCE</scope>
</reference>
<dbReference type="CTD" id="24592764"/>
<accession>A0A922LRR2</accession>
<dbReference type="Gene3D" id="2.130.10.10">
    <property type="entry name" value="YVTN repeat-like/Quinoprotein amine dehydrogenase"/>
    <property type="match status" value="1"/>
</dbReference>
<organism evidence="1 2">
    <name type="scientific">Schistosoma haematobium</name>
    <name type="common">Blood fluke</name>
    <dbReference type="NCBI Taxonomy" id="6185"/>
    <lineage>
        <taxon>Eukaryota</taxon>
        <taxon>Metazoa</taxon>
        <taxon>Spiralia</taxon>
        <taxon>Lophotrochozoa</taxon>
        <taxon>Platyhelminthes</taxon>
        <taxon>Trematoda</taxon>
        <taxon>Digenea</taxon>
        <taxon>Strigeidida</taxon>
        <taxon>Schistosomatoidea</taxon>
        <taxon>Schistosomatidae</taxon>
        <taxon>Schistosoma</taxon>
    </lineage>
</organism>
<reference evidence="1" key="3">
    <citation type="submission" date="2021-06" db="EMBL/GenBank/DDBJ databases">
        <title>Chromosome-level genome assembly for S. haematobium.</title>
        <authorList>
            <person name="Stroehlein A.J."/>
        </authorList>
    </citation>
    <scope>NUCLEOTIDE SEQUENCE</scope>
</reference>
<evidence type="ECO:0000313" key="2">
    <source>
        <dbReference type="Proteomes" id="UP000471633"/>
    </source>
</evidence>
<dbReference type="AlphaFoldDB" id="A0A922LRR2"/>
<proteinExistence type="predicted"/>
<dbReference type="InterPro" id="IPR015943">
    <property type="entry name" value="WD40/YVTN_repeat-like_dom_sf"/>
</dbReference>
<keyword evidence="2" id="KW-1185">Reference proteome</keyword>
<evidence type="ECO:0000313" key="1">
    <source>
        <dbReference type="EMBL" id="KAH9592050.1"/>
    </source>
</evidence>
<protein>
    <submittedName>
        <fullName evidence="1">Poly(A)+ RNA export protein rae1, variant 4</fullName>
    </submittedName>
</protein>
<sequence length="102" mass="11523">MDKQKQNPSGFALGSIEGRVAIQYLNPTTPKDNFTFKCHRSNAPVNGYHEIFAVSIVYCAIHIHENNISKLGNIYFQSLYEMNLNFQKCVSALAEHPIGCKF</sequence>